<reference evidence="1 2" key="1">
    <citation type="submission" date="2012-01" db="EMBL/GenBank/DDBJ databases">
        <title>Complete sequence of chromosome of Clostridium pasteurianum BC1.</title>
        <authorList>
            <consortium name="US DOE Joint Genome Institute"/>
            <person name="Lucas S."/>
            <person name="Han J."/>
            <person name="Lapidus A."/>
            <person name="Cheng J.-F."/>
            <person name="Goodwin L."/>
            <person name="Pitluck S."/>
            <person name="Peters L."/>
            <person name="Mikhailova N."/>
            <person name="Teshima H."/>
            <person name="Detter J.C."/>
            <person name="Han C."/>
            <person name="Tapia R."/>
            <person name="Land M."/>
            <person name="Hauser L."/>
            <person name="Kyrpides N."/>
            <person name="Ivanova N."/>
            <person name="Pagani I."/>
            <person name="Dunn J."/>
            <person name="Taghavi S."/>
            <person name="Francis A."/>
            <person name="van der Lelie D."/>
            <person name="Woyke T."/>
        </authorList>
    </citation>
    <scope>NUCLEOTIDE SEQUENCE [LARGE SCALE GENOMIC DNA]</scope>
    <source>
        <strain evidence="1 2">BC1</strain>
    </source>
</reference>
<accession>R4K207</accession>
<evidence type="ECO:0000313" key="1">
    <source>
        <dbReference type="EMBL" id="AGK95806.1"/>
    </source>
</evidence>
<dbReference type="RefSeq" id="WP_015614130.1">
    <property type="nucleotide sequence ID" value="NC_021182.1"/>
</dbReference>
<proteinExistence type="predicted"/>
<evidence type="ECO:0000313" key="2">
    <source>
        <dbReference type="Proteomes" id="UP000013523"/>
    </source>
</evidence>
<keyword evidence="2" id="KW-1185">Reference proteome</keyword>
<dbReference type="AlphaFoldDB" id="R4K207"/>
<gene>
    <name evidence="1" type="ORF">Clopa_0775</name>
</gene>
<organism evidence="1 2">
    <name type="scientific">Clostridium pasteurianum BC1</name>
    <dbReference type="NCBI Taxonomy" id="86416"/>
    <lineage>
        <taxon>Bacteria</taxon>
        <taxon>Bacillati</taxon>
        <taxon>Bacillota</taxon>
        <taxon>Clostridia</taxon>
        <taxon>Eubacteriales</taxon>
        <taxon>Clostridiaceae</taxon>
        <taxon>Clostridium</taxon>
    </lineage>
</organism>
<dbReference type="PATRIC" id="fig|86416.3.peg.764"/>
<protein>
    <submittedName>
        <fullName evidence="1">Uncharacterized protein</fullName>
    </submittedName>
</protein>
<dbReference type="HOGENOM" id="CLU_2583549_0_0_9"/>
<dbReference type="Proteomes" id="UP000013523">
    <property type="component" value="Chromosome"/>
</dbReference>
<dbReference type="EMBL" id="CP003261">
    <property type="protein sequence ID" value="AGK95806.1"/>
    <property type="molecule type" value="Genomic_DNA"/>
</dbReference>
<dbReference type="KEGG" id="cpas:Clopa_0775"/>
<name>R4K207_CLOPA</name>
<sequence length="80" mass="9742">MMHKQILEKEFLKYKQPEEEILSVDCNGIQLQAITLWNNVIYIYQYWYNDKINTIQNNYSYVNKKVFLDANNKFNELNSK</sequence>